<name>A0ACC2UTW4_9FUNG</name>
<sequence>THWSIKLQACDYEITHWAEAAHQNTDDFLCLTTVVLVSYMAINLDKKLLETFFVGEEFLINKGQLHKLCENS</sequence>
<evidence type="ECO:0000313" key="1">
    <source>
        <dbReference type="EMBL" id="KAJ9090335.1"/>
    </source>
</evidence>
<reference evidence="1" key="1">
    <citation type="submission" date="2022-04" db="EMBL/GenBank/DDBJ databases">
        <title>Genome of the entomopathogenic fungus Entomophthora muscae.</title>
        <authorList>
            <person name="Elya C."/>
            <person name="Lovett B.R."/>
            <person name="Lee E."/>
            <person name="Macias A.M."/>
            <person name="Hajek A.E."/>
            <person name="De Bivort B.L."/>
            <person name="Kasson M.T."/>
            <person name="De Fine Licht H.H."/>
            <person name="Stajich J.E."/>
        </authorList>
    </citation>
    <scope>NUCLEOTIDE SEQUENCE</scope>
    <source>
        <strain evidence="1">Berkeley</strain>
    </source>
</reference>
<feature type="non-terminal residue" evidence="1">
    <location>
        <position position="1"/>
    </location>
</feature>
<comment type="caution">
    <text evidence="1">The sequence shown here is derived from an EMBL/GenBank/DDBJ whole genome shotgun (WGS) entry which is preliminary data.</text>
</comment>
<proteinExistence type="predicted"/>
<accession>A0ACC2UTW4</accession>
<protein>
    <submittedName>
        <fullName evidence="1">Uncharacterized protein</fullName>
    </submittedName>
</protein>
<organism evidence="1 2">
    <name type="scientific">Entomophthora muscae</name>
    <dbReference type="NCBI Taxonomy" id="34485"/>
    <lineage>
        <taxon>Eukaryota</taxon>
        <taxon>Fungi</taxon>
        <taxon>Fungi incertae sedis</taxon>
        <taxon>Zoopagomycota</taxon>
        <taxon>Entomophthoromycotina</taxon>
        <taxon>Entomophthoromycetes</taxon>
        <taxon>Entomophthorales</taxon>
        <taxon>Entomophthoraceae</taxon>
        <taxon>Entomophthora</taxon>
    </lineage>
</organism>
<keyword evidence="2" id="KW-1185">Reference proteome</keyword>
<dbReference type="Proteomes" id="UP001165960">
    <property type="component" value="Unassembled WGS sequence"/>
</dbReference>
<dbReference type="EMBL" id="QTSX02000008">
    <property type="protein sequence ID" value="KAJ9090335.1"/>
    <property type="molecule type" value="Genomic_DNA"/>
</dbReference>
<evidence type="ECO:0000313" key="2">
    <source>
        <dbReference type="Proteomes" id="UP001165960"/>
    </source>
</evidence>
<gene>
    <name evidence="1" type="ORF">DSO57_1003458</name>
</gene>